<evidence type="ECO:0000256" key="1">
    <source>
        <dbReference type="SAM" id="MobiDB-lite"/>
    </source>
</evidence>
<accession>A0A1I7UWU3</accession>
<dbReference type="Proteomes" id="UP000095282">
    <property type="component" value="Unplaced"/>
</dbReference>
<feature type="region of interest" description="Disordered" evidence="1">
    <location>
        <begin position="1"/>
        <end position="21"/>
    </location>
</feature>
<reference evidence="4" key="1">
    <citation type="submission" date="2016-11" db="UniProtKB">
        <authorList>
            <consortium name="WormBaseParasite"/>
        </authorList>
    </citation>
    <scope>IDENTIFICATION</scope>
</reference>
<keyword evidence="2" id="KW-0812">Transmembrane</keyword>
<name>A0A1I7UWU3_9PELO</name>
<sequence>MSLASPPETIPLDSVNAHSNDSFESSETKIKKIIEAYEDSNKSFAALGVPKKEIFDRIREILSSDLNIELGQFISFFLNNPTEEHAEYLYEADFHSFNMIISAFFGRKCALEMPLTEEHFENIACKTVNHLYYLRNTGPERVRAALQANYKSENTSNENMGFHEDYLNRKFNKSKEILGIAYKAEAMKFLSQKPCFNLMKYRFESRDRVKNKCRGAYIIRKIHQMVDWRPSMQFKLWSHAVFRIIYILIFAYMLCRFPIYDEYDRLDKRNWEDFIPFVYVLSVLLAHLSMICMKLIDFMVVAFPKCFHY</sequence>
<dbReference type="eggNOG" id="ENOG502TGSF">
    <property type="taxonomic scope" value="Eukaryota"/>
</dbReference>
<proteinExistence type="predicted"/>
<organism evidence="3 4">
    <name type="scientific">Caenorhabditis tropicalis</name>
    <dbReference type="NCBI Taxonomy" id="1561998"/>
    <lineage>
        <taxon>Eukaryota</taxon>
        <taxon>Metazoa</taxon>
        <taxon>Ecdysozoa</taxon>
        <taxon>Nematoda</taxon>
        <taxon>Chromadorea</taxon>
        <taxon>Rhabditida</taxon>
        <taxon>Rhabditina</taxon>
        <taxon>Rhabditomorpha</taxon>
        <taxon>Rhabditoidea</taxon>
        <taxon>Rhabditidae</taxon>
        <taxon>Peloderinae</taxon>
        <taxon>Caenorhabditis</taxon>
    </lineage>
</organism>
<keyword evidence="2" id="KW-1133">Transmembrane helix</keyword>
<feature type="transmembrane region" description="Helical" evidence="2">
    <location>
        <begin position="279"/>
        <end position="303"/>
    </location>
</feature>
<dbReference type="AlphaFoldDB" id="A0A1I7UWU3"/>
<feature type="transmembrane region" description="Helical" evidence="2">
    <location>
        <begin position="240"/>
        <end position="259"/>
    </location>
</feature>
<protein>
    <submittedName>
        <fullName evidence="4">Ion_trans domain-containing protein</fullName>
    </submittedName>
</protein>
<evidence type="ECO:0000313" key="4">
    <source>
        <dbReference type="WBParaSite" id="Csp11.Scaffold630.g20136.t1"/>
    </source>
</evidence>
<keyword evidence="2" id="KW-0472">Membrane</keyword>
<evidence type="ECO:0000313" key="3">
    <source>
        <dbReference type="Proteomes" id="UP000095282"/>
    </source>
</evidence>
<keyword evidence="3" id="KW-1185">Reference proteome</keyword>
<dbReference type="WBParaSite" id="Csp11.Scaffold630.g20136.t1">
    <property type="protein sequence ID" value="Csp11.Scaffold630.g20136.t1"/>
    <property type="gene ID" value="Csp11.Scaffold630.g20136"/>
</dbReference>
<evidence type="ECO:0000256" key="2">
    <source>
        <dbReference type="SAM" id="Phobius"/>
    </source>
</evidence>